<dbReference type="InterPro" id="IPR007877">
    <property type="entry name" value="DUF707"/>
</dbReference>
<keyword evidence="2" id="KW-1185">Reference proteome</keyword>
<comment type="caution">
    <text evidence="1">The sequence shown here is derived from an EMBL/GenBank/DDBJ whole genome shotgun (WGS) entry which is preliminary data.</text>
</comment>
<dbReference type="EMBL" id="JBBPBK010000007">
    <property type="protein sequence ID" value="KAK9281315.1"/>
    <property type="molecule type" value="Genomic_DNA"/>
</dbReference>
<gene>
    <name evidence="1" type="ORF">L1049_004214</name>
</gene>
<reference evidence="1 2" key="1">
    <citation type="journal article" date="2024" name="Plant J.">
        <title>Genome sequences and population genomics reveal climatic adaptation and genomic divergence between two closely related sweetgum species.</title>
        <authorList>
            <person name="Xu W.Q."/>
            <person name="Ren C.Q."/>
            <person name="Zhang X.Y."/>
            <person name="Comes H.P."/>
            <person name="Liu X.H."/>
            <person name="Li Y.G."/>
            <person name="Kettle C.J."/>
            <person name="Jalonen R."/>
            <person name="Gaisberger H."/>
            <person name="Ma Y.Z."/>
            <person name="Qiu Y.X."/>
        </authorList>
    </citation>
    <scope>NUCLEOTIDE SEQUENCE [LARGE SCALE GENOMIC DNA]</scope>
    <source>
        <strain evidence="1">Hangzhou</strain>
    </source>
</reference>
<evidence type="ECO:0000313" key="2">
    <source>
        <dbReference type="Proteomes" id="UP001415857"/>
    </source>
</evidence>
<dbReference type="AlphaFoldDB" id="A0AAP0RSX7"/>
<evidence type="ECO:0000313" key="1">
    <source>
        <dbReference type="EMBL" id="KAK9281315.1"/>
    </source>
</evidence>
<name>A0AAP0RSX7_LIQFO</name>
<proteinExistence type="predicted"/>
<dbReference type="PANTHER" id="PTHR31210:SF8">
    <property type="entry name" value="DUF707 DOMAIN-CONTAINING PROTEIN"/>
    <property type="match status" value="1"/>
</dbReference>
<dbReference type="Proteomes" id="UP001415857">
    <property type="component" value="Unassembled WGS sequence"/>
</dbReference>
<dbReference type="Pfam" id="PF05212">
    <property type="entry name" value="DUF707"/>
    <property type="match status" value="1"/>
</dbReference>
<sequence>MKMSTSISPLVGPKRQRSFLCSLLSTMFLLSAAFFIGSAFIVTDYKQRFSRWGMLDAIQITRSKICESQYRPHGSEALPKGIVSTASNLEMRPLWGSPNKKKTKASMNLLAIAVGIKQKENVNKIVKKFPSNNFVVMLFHYDGIVDDWRDLEWSDLAIHVSAINQTKWWFAKRFLHPDIVSEYAYIFLWDEDIGVEDLHVERYLTIVKEEGLEISQPALDPDKSEVHHQLTARESRSKVHRLPIFSKKIMFWKDSSSF</sequence>
<organism evidence="1 2">
    <name type="scientific">Liquidambar formosana</name>
    <name type="common">Formosan gum</name>
    <dbReference type="NCBI Taxonomy" id="63359"/>
    <lineage>
        <taxon>Eukaryota</taxon>
        <taxon>Viridiplantae</taxon>
        <taxon>Streptophyta</taxon>
        <taxon>Embryophyta</taxon>
        <taxon>Tracheophyta</taxon>
        <taxon>Spermatophyta</taxon>
        <taxon>Magnoliopsida</taxon>
        <taxon>eudicotyledons</taxon>
        <taxon>Gunneridae</taxon>
        <taxon>Pentapetalae</taxon>
        <taxon>Saxifragales</taxon>
        <taxon>Altingiaceae</taxon>
        <taxon>Liquidambar</taxon>
    </lineage>
</organism>
<accession>A0AAP0RSX7</accession>
<dbReference type="PANTHER" id="PTHR31210">
    <property type="entry name" value="OS06G0731900 PROTEIN"/>
    <property type="match status" value="1"/>
</dbReference>
<protein>
    <submittedName>
        <fullName evidence="1">Uncharacterized protein</fullName>
    </submittedName>
</protein>